<evidence type="ECO:0000313" key="2">
    <source>
        <dbReference type="Proteomes" id="UP000184518"/>
    </source>
</evidence>
<dbReference type="EMBL" id="FQUT01000002">
    <property type="protein sequence ID" value="SHE95240.1"/>
    <property type="molecule type" value="Genomic_DNA"/>
</dbReference>
<sequence>MSWSILMRTSAVLNFIEDKNPYVLKAVSFI</sequence>
<gene>
    <name evidence="1" type="ORF">SAMN05443633_102383</name>
</gene>
<keyword evidence="2" id="KW-1185">Reference proteome</keyword>
<dbReference type="Proteomes" id="UP000184518">
    <property type="component" value="Unassembled WGS sequence"/>
</dbReference>
<name>A0A1M4XP79_9FLAO</name>
<proteinExistence type="predicted"/>
<evidence type="ECO:0000313" key="1">
    <source>
        <dbReference type="EMBL" id="SHE95240.1"/>
    </source>
</evidence>
<accession>A0A1M4XP79</accession>
<dbReference type="AlphaFoldDB" id="A0A1M4XP79"/>
<protein>
    <submittedName>
        <fullName evidence="1">Uncharacterized protein</fullName>
    </submittedName>
</protein>
<reference evidence="2" key="1">
    <citation type="submission" date="2016-11" db="EMBL/GenBank/DDBJ databases">
        <authorList>
            <person name="Varghese N."/>
            <person name="Submissions S."/>
        </authorList>
    </citation>
    <scope>NUCLEOTIDE SEQUENCE [LARGE SCALE GENOMIC DNA]</scope>
    <source>
        <strain evidence="2">DSM 27619</strain>
    </source>
</reference>
<organism evidence="1 2">
    <name type="scientific">Chryseobacterium arachidis</name>
    <dbReference type="NCBI Taxonomy" id="1416778"/>
    <lineage>
        <taxon>Bacteria</taxon>
        <taxon>Pseudomonadati</taxon>
        <taxon>Bacteroidota</taxon>
        <taxon>Flavobacteriia</taxon>
        <taxon>Flavobacteriales</taxon>
        <taxon>Weeksellaceae</taxon>
        <taxon>Chryseobacterium group</taxon>
        <taxon>Chryseobacterium</taxon>
    </lineage>
</organism>
<dbReference type="STRING" id="1416778.SAMN05443633_102383"/>